<proteinExistence type="predicted"/>
<dbReference type="EMBL" id="BK013574">
    <property type="protein sequence ID" value="DAD50611.1"/>
    <property type="molecule type" value="Genomic_RNA"/>
</dbReference>
<dbReference type="RefSeq" id="YP_010768753.1">
    <property type="nucleotide sequence ID" value="NC_073782.1"/>
</dbReference>
<accession>A0A8S5KZI6</accession>
<evidence type="ECO:0000313" key="2">
    <source>
        <dbReference type="Proteomes" id="UP000677067"/>
    </source>
</evidence>
<name>A0A8S5KZI6_9VIRU</name>
<dbReference type="KEGG" id="vg:80396938"/>
<gene>
    <name evidence="1" type="primary">SRR6050738_1_1</name>
</gene>
<dbReference type="Proteomes" id="UP000677067">
    <property type="component" value="Segment"/>
</dbReference>
<evidence type="ECO:0000313" key="1">
    <source>
        <dbReference type="EMBL" id="DAD50611.1"/>
    </source>
</evidence>
<sequence>MPVETSKLIGIESFRTITTDSRNASPSIVQDSTPITLVTTSRTRNSLPNWRDKVRRNQDASLPYSLTTGKCLTIGGVMQVSGTTGQKFPYRIDTSGRYKLYGVPRFPNDTTDSETRNRALKKMKDQLAGRTGSAHAMAPLAEARELGALVRQAAMLSTNFAVACLEAKRTKGRSWVRYMQDTWLGYNFALAPMIGDISNIGNAIASYIARQDSDVRLRATATKRGLYTYDPSTSVTSTPIGFALYKKGSGTYELSYRFVGGFELALASANDYSLLDQLGIGFSAIPSTLWELTAFSWLFDYFTNVGEFLDDVFTSSPANTIYLVENRMLRCRCTHSFEFSAKGNPNGIIPIESPMQHRQFELMQFQRTPLAALPHATLVVKHQDSVARNSVSKLLNLLSVLKL</sequence>
<organism evidence="1 2">
    <name type="scientific">ssRNA phage SRR6050738_1</name>
    <dbReference type="NCBI Taxonomy" id="2786484"/>
    <lineage>
        <taxon>Viruses</taxon>
        <taxon>Riboviria</taxon>
        <taxon>Orthornavirae</taxon>
        <taxon>Lenarviricota</taxon>
        <taxon>Leviviricetes</taxon>
        <taxon>Norzivirales</taxon>
        <taxon>Atkinsviridae</taxon>
        <taxon>Helacdivirus</taxon>
        <taxon>Helacdivirus borborovicinum</taxon>
    </lineage>
</organism>
<keyword evidence="2" id="KW-1185">Reference proteome</keyword>
<reference evidence="1" key="1">
    <citation type="submission" date="2020-09" db="EMBL/GenBank/DDBJ databases">
        <title>Leviviricetes taxonomy.</title>
        <authorList>
            <person name="Stockdale S.R."/>
            <person name="Callanan J."/>
            <person name="Adriaenssens E.M."/>
            <person name="Kuhn J.H."/>
            <person name="Rumnieks J."/>
            <person name="Shkoporov A."/>
            <person name="Draper L.A."/>
            <person name="Ross P."/>
            <person name="Hill C."/>
        </authorList>
    </citation>
    <scope>NUCLEOTIDE SEQUENCE</scope>
</reference>
<dbReference type="GeneID" id="80396938"/>
<protein>
    <submittedName>
        <fullName evidence="1">Maturation protein</fullName>
    </submittedName>
</protein>